<dbReference type="AlphaFoldDB" id="A0AAV6N3I4"/>
<organism evidence="1 2">
    <name type="scientific">Cucurbita argyrosperma subsp. sororia</name>
    <dbReference type="NCBI Taxonomy" id="37648"/>
    <lineage>
        <taxon>Eukaryota</taxon>
        <taxon>Viridiplantae</taxon>
        <taxon>Streptophyta</taxon>
        <taxon>Embryophyta</taxon>
        <taxon>Tracheophyta</taxon>
        <taxon>Spermatophyta</taxon>
        <taxon>Magnoliopsida</taxon>
        <taxon>eudicotyledons</taxon>
        <taxon>Gunneridae</taxon>
        <taxon>Pentapetalae</taxon>
        <taxon>rosids</taxon>
        <taxon>fabids</taxon>
        <taxon>Cucurbitales</taxon>
        <taxon>Cucurbitaceae</taxon>
        <taxon>Cucurbiteae</taxon>
        <taxon>Cucurbita</taxon>
    </lineage>
</organism>
<dbReference type="EMBL" id="JAGKQH010000010">
    <property type="protein sequence ID" value="KAG6590523.1"/>
    <property type="molecule type" value="Genomic_DNA"/>
</dbReference>
<evidence type="ECO:0000313" key="1">
    <source>
        <dbReference type="EMBL" id="KAG6590523.1"/>
    </source>
</evidence>
<accession>A0AAV6N3I4</accession>
<name>A0AAV6N3I4_9ROSI</name>
<protein>
    <submittedName>
        <fullName evidence="1">Uncharacterized protein</fullName>
    </submittedName>
</protein>
<dbReference type="Proteomes" id="UP000685013">
    <property type="component" value="Chromosome 10"/>
</dbReference>
<gene>
    <name evidence="1" type="ORF">SDJN03_15946</name>
</gene>
<sequence length="111" mass="13398">MAFNFMDSDNIYNHHSHVDHRSESLRYYYSDQGYSSTLMEKRQLFLRSYQFCTKKSVPQKINASLLKIKRVIWVRLKNLLLHSCRLRNASRSRRRRSVRLHHPIHSLSCFS</sequence>
<reference evidence="1 2" key="1">
    <citation type="journal article" date="2021" name="Hortic Res">
        <title>The domestication of Cucurbita argyrosperma as revealed by the genome of its wild relative.</title>
        <authorList>
            <person name="Barrera-Redondo J."/>
            <person name="Sanchez-de la Vega G."/>
            <person name="Aguirre-Liguori J.A."/>
            <person name="Castellanos-Morales G."/>
            <person name="Gutierrez-Guerrero Y.T."/>
            <person name="Aguirre-Dugua X."/>
            <person name="Aguirre-Planter E."/>
            <person name="Tenaillon M.I."/>
            <person name="Lira-Saade R."/>
            <person name="Eguiarte L.E."/>
        </authorList>
    </citation>
    <scope>NUCLEOTIDE SEQUENCE [LARGE SCALE GENOMIC DNA]</scope>
    <source>
        <strain evidence="1">JBR-2021</strain>
    </source>
</reference>
<keyword evidence="2" id="KW-1185">Reference proteome</keyword>
<evidence type="ECO:0000313" key="2">
    <source>
        <dbReference type="Proteomes" id="UP000685013"/>
    </source>
</evidence>
<comment type="caution">
    <text evidence="1">The sequence shown here is derived from an EMBL/GenBank/DDBJ whole genome shotgun (WGS) entry which is preliminary data.</text>
</comment>
<proteinExistence type="predicted"/>
<feature type="non-terminal residue" evidence="1">
    <location>
        <position position="1"/>
    </location>
</feature>